<evidence type="ECO:0000313" key="1">
    <source>
        <dbReference type="EMBL" id="MDI7923401.1"/>
    </source>
</evidence>
<dbReference type="EMBL" id="JALDYZ010000008">
    <property type="protein sequence ID" value="MDI7923401.1"/>
    <property type="molecule type" value="Genomic_DNA"/>
</dbReference>
<evidence type="ECO:0000313" key="2">
    <source>
        <dbReference type="Proteomes" id="UP001161580"/>
    </source>
</evidence>
<dbReference type="Proteomes" id="UP001161580">
    <property type="component" value="Unassembled WGS sequence"/>
</dbReference>
<reference evidence="1" key="1">
    <citation type="submission" date="2022-03" db="EMBL/GenBank/DDBJ databases">
        <title>Fererhizobium litorale gen. nov., sp. nov., isolated from sandy sediments of the Sea of Japan seashore.</title>
        <authorList>
            <person name="Romanenko L."/>
            <person name="Kurilenko V."/>
            <person name="Otstavnykh N."/>
            <person name="Svetashev V."/>
            <person name="Tekutyeva L."/>
            <person name="Isaeva M."/>
            <person name="Mikhailov V."/>
        </authorList>
    </citation>
    <scope>NUCLEOTIDE SEQUENCE</scope>
    <source>
        <strain evidence="1">KMM 9576</strain>
    </source>
</reference>
<accession>A0AAE3QEA5</accession>
<comment type="caution">
    <text evidence="1">The sequence shown here is derived from an EMBL/GenBank/DDBJ whole genome shotgun (WGS) entry which is preliminary data.</text>
</comment>
<dbReference type="RefSeq" id="WP_311794463.1">
    <property type="nucleotide sequence ID" value="NZ_JALDYZ010000008.1"/>
</dbReference>
<keyword evidence="2" id="KW-1185">Reference proteome</keyword>
<protein>
    <submittedName>
        <fullName evidence="1">Uncharacterized protein</fullName>
    </submittedName>
</protein>
<gene>
    <name evidence="1" type="ORF">MRS75_15060</name>
</gene>
<proteinExistence type="predicted"/>
<sequence>MSKNDDLIVRLAPSEGTGKSSLTVTVGMRKWVPAALYVGQLVYFIIPSKAWREGFADWFADAVSKRGVWVR</sequence>
<dbReference type="AlphaFoldDB" id="A0AAE3QEA5"/>
<name>A0AAE3QEA5_9HYPH</name>
<organism evidence="1 2">
    <name type="scientific">Ferirhizobium litorale</name>
    <dbReference type="NCBI Taxonomy" id="2927786"/>
    <lineage>
        <taxon>Bacteria</taxon>
        <taxon>Pseudomonadati</taxon>
        <taxon>Pseudomonadota</taxon>
        <taxon>Alphaproteobacteria</taxon>
        <taxon>Hyphomicrobiales</taxon>
        <taxon>Rhizobiaceae</taxon>
        <taxon>Ferirhizobium</taxon>
    </lineage>
</organism>